<dbReference type="GO" id="GO:0050661">
    <property type="term" value="F:NADP binding"/>
    <property type="evidence" value="ECO:0007669"/>
    <property type="project" value="InterPro"/>
</dbReference>
<dbReference type="RefSeq" id="WP_393971196.1">
    <property type="nucleotide sequence ID" value="NZ_CP133772.1"/>
</dbReference>
<gene>
    <name evidence="5" type="ORF">OXIME_001454</name>
</gene>
<dbReference type="PANTHER" id="PTHR43060">
    <property type="entry name" value="3-HYDROXYISOBUTYRATE DEHYDROGENASE-LIKE 1, MITOCHONDRIAL-RELATED"/>
    <property type="match status" value="1"/>
</dbReference>
<dbReference type="SUPFAM" id="SSF48179">
    <property type="entry name" value="6-phosphogluconate dehydrogenase C-terminal domain-like"/>
    <property type="match status" value="1"/>
</dbReference>
<dbReference type="GO" id="GO:0051287">
    <property type="term" value="F:NAD binding"/>
    <property type="evidence" value="ECO:0007669"/>
    <property type="project" value="InterPro"/>
</dbReference>
<dbReference type="EMBL" id="CP133772">
    <property type="protein sequence ID" value="WYY00869.1"/>
    <property type="molecule type" value="Genomic_DNA"/>
</dbReference>
<evidence type="ECO:0000259" key="3">
    <source>
        <dbReference type="Pfam" id="PF03446"/>
    </source>
</evidence>
<keyword evidence="1" id="KW-0560">Oxidoreductase</keyword>
<dbReference type="Gene3D" id="3.40.50.720">
    <property type="entry name" value="NAD(P)-binding Rossmann-like Domain"/>
    <property type="match status" value="1"/>
</dbReference>
<dbReference type="InterPro" id="IPR015815">
    <property type="entry name" value="HIBADH-related"/>
</dbReference>
<dbReference type="InterPro" id="IPR008927">
    <property type="entry name" value="6-PGluconate_DH-like_C_sf"/>
</dbReference>
<accession>A0AAX4NI45</accession>
<proteinExistence type="predicted"/>
<evidence type="ECO:0000313" key="6">
    <source>
        <dbReference type="Proteomes" id="UP001451606"/>
    </source>
</evidence>
<dbReference type="KEGG" id="omr:OXIME_001454"/>
<dbReference type="AlphaFoldDB" id="A0AAX4NI45"/>
<dbReference type="Pfam" id="PF14833">
    <property type="entry name" value="NAD_binding_11"/>
    <property type="match status" value="1"/>
</dbReference>
<dbReference type="PANTHER" id="PTHR43060:SF15">
    <property type="entry name" value="3-HYDROXYISOBUTYRATE DEHYDROGENASE-LIKE 1, MITOCHONDRIAL-RELATED"/>
    <property type="match status" value="1"/>
</dbReference>
<dbReference type="Gene3D" id="1.10.1040.10">
    <property type="entry name" value="N-(1-d-carboxylethyl)-l-norvaline Dehydrogenase, domain 2"/>
    <property type="match status" value="1"/>
</dbReference>
<organism evidence="5 6">
    <name type="scientific">Oxyplasma meridianum</name>
    <dbReference type="NCBI Taxonomy" id="3073602"/>
    <lineage>
        <taxon>Archaea</taxon>
        <taxon>Methanobacteriati</taxon>
        <taxon>Thermoplasmatota</taxon>
        <taxon>Thermoplasmata</taxon>
        <taxon>Thermoplasmatales</taxon>
        <taxon>Thermoplasmataceae</taxon>
        <taxon>Oxyplasma</taxon>
    </lineage>
</organism>
<protein>
    <submittedName>
        <fullName evidence="5">NAD(P)-dependent oxidoreductase</fullName>
    </submittedName>
</protein>
<feature type="domain" description="6-phosphogluconate dehydrogenase NADP-binding" evidence="3">
    <location>
        <begin position="4"/>
        <end position="163"/>
    </location>
</feature>
<dbReference type="InterPro" id="IPR006115">
    <property type="entry name" value="6PGDH_NADP-bd"/>
</dbReference>
<dbReference type="PIRSF" id="PIRSF000103">
    <property type="entry name" value="HIBADH"/>
    <property type="match status" value="1"/>
</dbReference>
<evidence type="ECO:0000256" key="1">
    <source>
        <dbReference type="ARBA" id="ARBA00023002"/>
    </source>
</evidence>
<sequence>MTSDIGFIGLGKMGRPILYNILKKYKVTGIYNRTKQKADEFGALGLKVFQYPFQVSSNCNIIFVIVTDSQASQEIISGKNGLLSHIIPGTIIVDMSTISLKASNENRANVMEKSCTYVDCPVIGSVSFAQNAELTALFGGEKKAFDTVKPFLEAFSKNIFYMGDGGNGIKMKLIHNMLLGENLAALSEALVFGDRLGMNREQMLDILSVSSAGSTVLGIKREPLLKEDFIPAFLLNHEIKDINYALEMAKDSRISLPLGGLTSQMYASASSIGYGNLDMSAVIKAFKRINGEK</sequence>
<evidence type="ECO:0000256" key="2">
    <source>
        <dbReference type="ARBA" id="ARBA00023027"/>
    </source>
</evidence>
<dbReference type="Proteomes" id="UP001451606">
    <property type="component" value="Chromosome"/>
</dbReference>
<evidence type="ECO:0000313" key="5">
    <source>
        <dbReference type="EMBL" id="WYY00869.1"/>
    </source>
</evidence>
<dbReference type="GO" id="GO:0016491">
    <property type="term" value="F:oxidoreductase activity"/>
    <property type="evidence" value="ECO:0007669"/>
    <property type="project" value="UniProtKB-KW"/>
</dbReference>
<dbReference type="InterPro" id="IPR013328">
    <property type="entry name" value="6PGD_dom2"/>
</dbReference>
<dbReference type="GeneID" id="95968192"/>
<dbReference type="InterPro" id="IPR029154">
    <property type="entry name" value="HIBADH-like_NADP-bd"/>
</dbReference>
<evidence type="ECO:0000259" key="4">
    <source>
        <dbReference type="Pfam" id="PF14833"/>
    </source>
</evidence>
<keyword evidence="6" id="KW-1185">Reference proteome</keyword>
<dbReference type="InterPro" id="IPR036291">
    <property type="entry name" value="NAD(P)-bd_dom_sf"/>
</dbReference>
<dbReference type="SUPFAM" id="SSF51735">
    <property type="entry name" value="NAD(P)-binding Rossmann-fold domains"/>
    <property type="match status" value="1"/>
</dbReference>
<feature type="domain" description="3-hydroxyisobutyrate dehydrogenase-like NAD-binding" evidence="4">
    <location>
        <begin position="166"/>
        <end position="285"/>
    </location>
</feature>
<name>A0AAX4NI45_9ARCH</name>
<keyword evidence="2" id="KW-0520">NAD</keyword>
<dbReference type="Pfam" id="PF03446">
    <property type="entry name" value="NAD_binding_2"/>
    <property type="match status" value="1"/>
</dbReference>
<reference evidence="5 6" key="1">
    <citation type="submission" date="2023-09" db="EMBL/GenBank/DDBJ databases">
        <authorList>
            <person name="Golyshina O.V."/>
            <person name="Lunev E.A."/>
            <person name="Bargiela R."/>
            <person name="Gaines M.C."/>
            <person name="Daum B."/>
            <person name="Bale N.J."/>
            <person name="Koenen M."/>
            <person name="Sinninghe Damst J.S."/>
            <person name="Yakimov M."/>
            <person name="Golyshin P.N."/>
        </authorList>
    </citation>
    <scope>NUCLEOTIDE SEQUENCE [LARGE SCALE GENOMIC DNA]</scope>
    <source>
        <strain evidence="5 6">M1</strain>
    </source>
</reference>